<dbReference type="EMBL" id="VVIQ01000003">
    <property type="protein sequence ID" value="MUL27569.1"/>
    <property type="molecule type" value="Genomic_DNA"/>
</dbReference>
<protein>
    <submittedName>
        <fullName evidence="1">Leucine-rich repeat protein</fullName>
    </submittedName>
</protein>
<dbReference type="Proteomes" id="UP000482295">
    <property type="component" value="Unassembled WGS sequence"/>
</dbReference>
<reference evidence="1 2" key="1">
    <citation type="submission" date="2019-09" db="EMBL/GenBank/DDBJ databases">
        <title>Prevotella A2879 sp. nov., isolated from an abscess of a patient.</title>
        <authorList>
            <person name="Buhl M."/>
            <person name="Oberhettinger P."/>
        </authorList>
    </citation>
    <scope>NUCLEOTIDE SEQUENCE [LARGE SCALE GENOMIC DNA]</scope>
    <source>
        <strain evidence="1 2">A2879</strain>
    </source>
</reference>
<keyword evidence="2" id="KW-1185">Reference proteome</keyword>
<evidence type="ECO:0000313" key="1">
    <source>
        <dbReference type="EMBL" id="MUL27569.1"/>
    </source>
</evidence>
<dbReference type="InterPro" id="IPR032675">
    <property type="entry name" value="LRR_dom_sf"/>
</dbReference>
<dbReference type="Pfam" id="PF13306">
    <property type="entry name" value="LRR_5"/>
    <property type="match status" value="1"/>
</dbReference>
<dbReference type="Gene3D" id="3.80.10.10">
    <property type="entry name" value="Ribonuclease Inhibitor"/>
    <property type="match status" value="1"/>
</dbReference>
<dbReference type="RefSeq" id="WP_155715641.1">
    <property type="nucleotide sequence ID" value="NZ_VVIQ01000003.1"/>
</dbReference>
<dbReference type="InterPro" id="IPR026906">
    <property type="entry name" value="LRR_5"/>
</dbReference>
<gene>
    <name evidence="1" type="ORF">F0475_04450</name>
</gene>
<accession>A0A7C9HDV6</accession>
<evidence type="ECO:0000313" key="2">
    <source>
        <dbReference type="Proteomes" id="UP000482295"/>
    </source>
</evidence>
<proteinExistence type="predicted"/>
<organism evidence="1 2">
    <name type="scientific">Prevotella vespertina</name>
    <dbReference type="NCBI Taxonomy" id="2608404"/>
    <lineage>
        <taxon>Bacteria</taxon>
        <taxon>Pseudomonadati</taxon>
        <taxon>Bacteroidota</taxon>
        <taxon>Bacteroidia</taxon>
        <taxon>Bacteroidales</taxon>
        <taxon>Prevotellaceae</taxon>
        <taxon>Prevotella</taxon>
    </lineage>
</organism>
<sequence length="132" mass="14807">MFRGGSFESLKELGMFGAVELSKEAFKNTTVKESIVIPEGCTDVATGAFDNATVRTIELPSTVSFLSGTCFHEARIDNLIFHGTQPPRIFGYWEFFGAKIKHIYVPDKSVDSYRSANLSPWLEYEPLSKYHS</sequence>
<comment type="caution">
    <text evidence="1">The sequence shown here is derived from an EMBL/GenBank/DDBJ whole genome shotgun (WGS) entry which is preliminary data.</text>
</comment>
<name>A0A7C9HDV6_9BACT</name>
<dbReference type="AlphaFoldDB" id="A0A7C9HDV6"/>